<sequence length="234" mass="26282">MTTPKPNSVDKAFSAFINYLQTNNRIAKAEASDDAAMISFFSLENALDDTELAEIAVAEARKNPEVNALFEERWLPGKLDLNELIKLPEGTLGHVFAADMLAKGFDPDFFHKVPVENDIAYMKMLWRSTHDIYHVVTGFDTDIVGELALQAFMIAQHSIPISIMAYGAGLVETALYSPQDLDRLMQETTRAWDMGTQTPAKFLAQKWDQYLDQPLTAVRDQLGIPKSLQSQHHH</sequence>
<gene>
    <name evidence="1" type="ORF">L3556_01665</name>
</gene>
<dbReference type="Proteomes" id="UP001154265">
    <property type="component" value="Unassembled WGS sequence"/>
</dbReference>
<evidence type="ECO:0000313" key="1">
    <source>
        <dbReference type="EMBL" id="MDG2989646.1"/>
    </source>
</evidence>
<reference evidence="1" key="2">
    <citation type="submission" date="2022-01" db="EMBL/GenBank/DDBJ databases">
        <authorList>
            <person name="Zivanovic Y."/>
            <person name="Moreira D."/>
            <person name="Lopez-Garcia P."/>
        </authorList>
    </citation>
    <scope>NUCLEOTIDE SEQUENCE</scope>
    <source>
        <strain evidence="1">G9</strain>
    </source>
</reference>
<accession>A0ABT6EWN3</accession>
<proteinExistence type="predicted"/>
<comment type="caution">
    <text evidence="1">The sequence shown here is derived from an EMBL/GenBank/DDBJ whole genome shotgun (WGS) entry which is preliminary data.</text>
</comment>
<keyword evidence="2" id="KW-1185">Reference proteome</keyword>
<organism evidence="1 2">
    <name type="scientific">Candidatus Synechococcus calcipolaris G9</name>
    <dbReference type="NCBI Taxonomy" id="1497997"/>
    <lineage>
        <taxon>Bacteria</taxon>
        <taxon>Bacillati</taxon>
        <taxon>Cyanobacteriota</taxon>
        <taxon>Cyanophyceae</taxon>
        <taxon>Synechococcales</taxon>
        <taxon>Synechococcaceae</taxon>
        <taxon>Synechococcus</taxon>
    </lineage>
</organism>
<dbReference type="PANTHER" id="PTHR12922">
    <property type="entry name" value="UBIQUINONE BIOSYNTHESIS PROTEIN"/>
    <property type="match status" value="1"/>
</dbReference>
<dbReference type="EMBL" id="JAKKUT010000001">
    <property type="protein sequence ID" value="MDG2989646.1"/>
    <property type="molecule type" value="Genomic_DNA"/>
</dbReference>
<reference evidence="1" key="1">
    <citation type="journal article" date="2022" name="Genome Biol. Evol.">
        <title>A New Gene Family Diagnostic for Intracellular Biomineralization of Amorphous Ca Carbonates by Cyanobacteria.</title>
        <authorList>
            <person name="Benzerara K."/>
            <person name="Duprat E."/>
            <person name="Bitard-Feildel T."/>
            <person name="Caumes G."/>
            <person name="Cassier-Chauvat C."/>
            <person name="Chauvat F."/>
            <person name="Dezi M."/>
            <person name="Diop S.I."/>
            <person name="Gaschignard G."/>
            <person name="Gorgen S."/>
            <person name="Gugger M."/>
            <person name="Lopez-Garcia P."/>
            <person name="Millet M."/>
            <person name="Skouri-Panet F."/>
            <person name="Moreira D."/>
            <person name="Callebaut I."/>
        </authorList>
    </citation>
    <scope>NUCLEOTIDE SEQUENCE</scope>
    <source>
        <strain evidence="1">G9</strain>
    </source>
</reference>
<dbReference type="RefSeq" id="WP_277865563.1">
    <property type="nucleotide sequence ID" value="NZ_JAKKUT010000001.1"/>
</dbReference>
<dbReference type="Pfam" id="PF05019">
    <property type="entry name" value="Coq4"/>
    <property type="match status" value="1"/>
</dbReference>
<protein>
    <submittedName>
        <fullName evidence="1">Coq4 family protein</fullName>
    </submittedName>
</protein>
<name>A0ABT6EWN3_9SYNE</name>
<dbReference type="InterPro" id="IPR007715">
    <property type="entry name" value="Coq4"/>
</dbReference>
<evidence type="ECO:0000313" key="2">
    <source>
        <dbReference type="Proteomes" id="UP001154265"/>
    </source>
</evidence>
<dbReference type="PANTHER" id="PTHR12922:SF7">
    <property type="entry name" value="UBIQUINONE BIOSYNTHESIS PROTEIN COQ4 HOMOLOG, MITOCHONDRIAL"/>
    <property type="match status" value="1"/>
</dbReference>